<evidence type="ECO:0000313" key="12">
    <source>
        <dbReference type="Proteomes" id="UP000199208"/>
    </source>
</evidence>
<dbReference type="OrthoDB" id="9771863at2"/>
<evidence type="ECO:0000259" key="10">
    <source>
        <dbReference type="PROSITE" id="PS50893"/>
    </source>
</evidence>
<keyword evidence="6 11" id="KW-0067">ATP-binding</keyword>
<dbReference type="GO" id="GO:0005886">
    <property type="term" value="C:plasma membrane"/>
    <property type="evidence" value="ECO:0007669"/>
    <property type="project" value="UniProtKB-SubCell"/>
</dbReference>
<dbReference type="EMBL" id="FMWL01000001">
    <property type="protein sequence ID" value="SCZ76232.1"/>
    <property type="molecule type" value="Genomic_DNA"/>
</dbReference>
<dbReference type="PROSITE" id="PS50893">
    <property type="entry name" value="ABC_TRANSPORTER_2"/>
    <property type="match status" value="2"/>
</dbReference>
<dbReference type="InterPro" id="IPR017871">
    <property type="entry name" value="ABC_transporter-like_CS"/>
</dbReference>
<dbReference type="PANTHER" id="PTHR43790:SF4">
    <property type="entry name" value="GUANOSINE IMPORT ATP-BINDING PROTEIN NUPO"/>
    <property type="match status" value="1"/>
</dbReference>
<evidence type="ECO:0000256" key="8">
    <source>
        <dbReference type="ARBA" id="ARBA00023136"/>
    </source>
</evidence>
<keyword evidence="2" id="KW-0813">Transport</keyword>
<keyword evidence="4" id="KW-0677">Repeat</keyword>
<keyword evidence="12" id="KW-1185">Reference proteome</keyword>
<keyword evidence="5" id="KW-0547">Nucleotide-binding</keyword>
<dbReference type="Gene3D" id="3.40.50.300">
    <property type="entry name" value="P-loop containing nucleotide triphosphate hydrolases"/>
    <property type="match status" value="2"/>
</dbReference>
<accession>A0A1G5RQ35</accession>
<evidence type="ECO:0000256" key="9">
    <source>
        <dbReference type="SAM" id="MobiDB-lite"/>
    </source>
</evidence>
<protein>
    <submittedName>
        <fullName evidence="11">Nucleoside ABC transporter ATP-binding protein</fullName>
    </submittedName>
</protein>
<dbReference type="InterPro" id="IPR003593">
    <property type="entry name" value="AAA+_ATPase"/>
</dbReference>
<dbReference type="Pfam" id="PF00005">
    <property type="entry name" value="ABC_tran"/>
    <property type="match status" value="2"/>
</dbReference>
<dbReference type="InterPro" id="IPR003439">
    <property type="entry name" value="ABC_transporter-like_ATP-bd"/>
</dbReference>
<dbReference type="PANTHER" id="PTHR43790">
    <property type="entry name" value="CARBOHYDRATE TRANSPORT ATP-BINDING PROTEIN MG119-RELATED"/>
    <property type="match status" value="1"/>
</dbReference>
<dbReference type="SUPFAM" id="SSF52540">
    <property type="entry name" value="P-loop containing nucleoside triphosphate hydrolases"/>
    <property type="match status" value="2"/>
</dbReference>
<evidence type="ECO:0000313" key="11">
    <source>
        <dbReference type="EMBL" id="SCZ76232.1"/>
    </source>
</evidence>
<evidence type="ECO:0000256" key="3">
    <source>
        <dbReference type="ARBA" id="ARBA00022475"/>
    </source>
</evidence>
<feature type="domain" description="ABC transporter" evidence="10">
    <location>
        <begin position="257"/>
        <end position="503"/>
    </location>
</feature>
<dbReference type="GO" id="GO:0005524">
    <property type="term" value="F:ATP binding"/>
    <property type="evidence" value="ECO:0007669"/>
    <property type="project" value="UniProtKB-KW"/>
</dbReference>
<dbReference type="RefSeq" id="WP_092588961.1">
    <property type="nucleotide sequence ID" value="NZ_FMWL01000001.1"/>
</dbReference>
<proteinExistence type="predicted"/>
<feature type="region of interest" description="Disordered" evidence="9">
    <location>
        <begin position="513"/>
        <end position="555"/>
    </location>
</feature>
<reference evidence="11 12" key="1">
    <citation type="submission" date="2016-10" db="EMBL/GenBank/DDBJ databases">
        <authorList>
            <person name="de Groot N.N."/>
        </authorList>
    </citation>
    <scope>NUCLEOTIDE SEQUENCE [LARGE SCALE GENOMIC DNA]</scope>
    <source>
        <strain evidence="11 12">DSM 2784</strain>
    </source>
</reference>
<feature type="compositionally biased region" description="Polar residues" evidence="9">
    <location>
        <begin position="530"/>
        <end position="540"/>
    </location>
</feature>
<dbReference type="CDD" id="cd03215">
    <property type="entry name" value="ABC_Carb_Monos_II"/>
    <property type="match status" value="1"/>
</dbReference>
<evidence type="ECO:0000256" key="6">
    <source>
        <dbReference type="ARBA" id="ARBA00022840"/>
    </source>
</evidence>
<dbReference type="Proteomes" id="UP000199208">
    <property type="component" value="Unassembled WGS sequence"/>
</dbReference>
<organism evidence="11 12">
    <name type="scientific">Acidaminobacter hydrogenoformans DSM 2784</name>
    <dbReference type="NCBI Taxonomy" id="1120920"/>
    <lineage>
        <taxon>Bacteria</taxon>
        <taxon>Bacillati</taxon>
        <taxon>Bacillota</taxon>
        <taxon>Clostridia</taxon>
        <taxon>Peptostreptococcales</taxon>
        <taxon>Acidaminobacteraceae</taxon>
        <taxon>Acidaminobacter</taxon>
    </lineage>
</organism>
<evidence type="ECO:0000256" key="7">
    <source>
        <dbReference type="ARBA" id="ARBA00022967"/>
    </source>
</evidence>
<evidence type="ECO:0000256" key="2">
    <source>
        <dbReference type="ARBA" id="ARBA00022448"/>
    </source>
</evidence>
<keyword evidence="8" id="KW-0472">Membrane</keyword>
<dbReference type="FunFam" id="3.40.50.300:FF:000127">
    <property type="entry name" value="Ribose import ATP-binding protein RbsA"/>
    <property type="match status" value="1"/>
</dbReference>
<dbReference type="SMART" id="SM00382">
    <property type="entry name" value="AAA"/>
    <property type="match status" value="1"/>
</dbReference>
<dbReference type="PROSITE" id="PS00211">
    <property type="entry name" value="ABC_TRANSPORTER_1"/>
    <property type="match status" value="2"/>
</dbReference>
<evidence type="ECO:0000256" key="5">
    <source>
        <dbReference type="ARBA" id="ARBA00022741"/>
    </source>
</evidence>
<dbReference type="GO" id="GO:0016887">
    <property type="term" value="F:ATP hydrolysis activity"/>
    <property type="evidence" value="ECO:0007669"/>
    <property type="project" value="InterPro"/>
</dbReference>
<evidence type="ECO:0000256" key="4">
    <source>
        <dbReference type="ARBA" id="ARBA00022737"/>
    </source>
</evidence>
<keyword evidence="7" id="KW-1278">Translocase</keyword>
<dbReference type="CDD" id="cd03216">
    <property type="entry name" value="ABC_Carb_Monos_I"/>
    <property type="match status" value="1"/>
</dbReference>
<dbReference type="STRING" id="1120920.SAMN03080599_00135"/>
<dbReference type="InterPro" id="IPR050107">
    <property type="entry name" value="ABC_carbohydrate_import_ATPase"/>
</dbReference>
<dbReference type="InterPro" id="IPR027417">
    <property type="entry name" value="P-loop_NTPase"/>
</dbReference>
<keyword evidence="3" id="KW-1003">Cell membrane</keyword>
<feature type="domain" description="ABC transporter" evidence="10">
    <location>
        <begin position="5"/>
        <end position="240"/>
    </location>
</feature>
<sequence>MNPILKMTNISKYFGTFAANEGVDFDVMPGEIHALLGENGAGKSTLMNVLYGLYRPDGGEIWFDGQTRHFTSSRDAILSGIGMIHQHFMLVPVHNVLENIIMGMGKEKGFLIKEDQLEKEVLEIAARYGMEINPRAMVAELSVGEQQRVEIVKALFRGTKLLIMDEPTAVLTPQETEELFKTLRRMSDEGMSIILITHKLGEVMAVSNRVTVLRDGKVTNTVMTKDSSEYELTRFMIGRELSPACRDGRCCADKLVLELERVTCEGELGNHTLEDVSLSVCSGEILGIAGVDGNGQKELAEIIVGLRGVKSGRIFLSGEEIAGKSILEIIGKGVGYIPEDRHKRGLVLDFTIGENLILKDYSKKPFTKGGLFDFGQIYSHADEMIKKYSIKTSAAGRDSEARKLSGGNQQKIVVAREVDKGPKLLIAVQPTRGVDIGATEFIHKQILKAKENGTAVLLISTELSEINQLSDRIAVIYKGQIMGELAHEAFDESLIGLMMAGLTYEQAVKAPRGAGEAPVEGNRFADGHRTNQSNTLTPDQVSGDLPENPKEQVSP</sequence>
<evidence type="ECO:0000256" key="1">
    <source>
        <dbReference type="ARBA" id="ARBA00004202"/>
    </source>
</evidence>
<gene>
    <name evidence="11" type="ORF">SAMN03080599_00135</name>
</gene>
<comment type="subcellular location">
    <subcellularLocation>
        <location evidence="1">Cell membrane</location>
        <topology evidence="1">Peripheral membrane protein</topology>
    </subcellularLocation>
</comment>
<dbReference type="AlphaFoldDB" id="A0A1G5RQ35"/>
<name>A0A1G5RQ35_9FIRM</name>